<accession>A0AAU9F198</accession>
<evidence type="ECO:0000256" key="1">
    <source>
        <dbReference type="ARBA" id="ARBA00007523"/>
    </source>
</evidence>
<keyword evidence="2" id="KW-0004">4Fe-4S</keyword>
<dbReference type="InterPro" id="IPR037207">
    <property type="entry name" value="Nuop51_4Fe4S-bd_sf"/>
</dbReference>
<keyword evidence="5" id="KW-0411">Iron-sulfur</keyword>
<keyword evidence="3" id="KW-0479">Metal-binding</keyword>
<gene>
    <name evidence="7" type="primary">nuoF-2</name>
    <name evidence="7" type="ORF">FAK_30240</name>
</gene>
<keyword evidence="4" id="KW-0408">Iron</keyword>
<dbReference type="PROSITE" id="PS00645">
    <property type="entry name" value="COMPLEX1_51K_2"/>
    <property type="match status" value="1"/>
</dbReference>
<dbReference type="GO" id="GO:0051539">
    <property type="term" value="F:4 iron, 4 sulfur cluster binding"/>
    <property type="evidence" value="ECO:0007669"/>
    <property type="project" value="UniProtKB-KW"/>
</dbReference>
<dbReference type="Gene3D" id="6.10.250.1450">
    <property type="match status" value="1"/>
</dbReference>
<dbReference type="InterPro" id="IPR037225">
    <property type="entry name" value="Nuo51_FMN-bd_sf"/>
</dbReference>
<evidence type="ECO:0000256" key="3">
    <source>
        <dbReference type="ARBA" id="ARBA00022723"/>
    </source>
</evidence>
<keyword evidence="8" id="KW-1185">Reference proteome</keyword>
<organism evidence="7 8">
    <name type="scientific">Desulfoferula mesophila</name>
    <dbReference type="NCBI Taxonomy" id="3058419"/>
    <lineage>
        <taxon>Bacteria</taxon>
        <taxon>Pseudomonadati</taxon>
        <taxon>Thermodesulfobacteriota</taxon>
        <taxon>Desulfarculia</taxon>
        <taxon>Desulfarculales</taxon>
        <taxon>Desulfarculaceae</taxon>
        <taxon>Desulfoferula</taxon>
    </lineage>
</organism>
<evidence type="ECO:0000256" key="5">
    <source>
        <dbReference type="ARBA" id="ARBA00023014"/>
    </source>
</evidence>
<dbReference type="SUPFAM" id="SSF142019">
    <property type="entry name" value="Nqo1 FMN-binding domain-like"/>
    <property type="match status" value="1"/>
</dbReference>
<comment type="similarity">
    <text evidence="1">Belongs to the complex I 51 kDa subunit family.</text>
</comment>
<evidence type="ECO:0000256" key="2">
    <source>
        <dbReference type="ARBA" id="ARBA00022485"/>
    </source>
</evidence>
<dbReference type="Pfam" id="PF22461">
    <property type="entry name" value="SLBB_2"/>
    <property type="match status" value="1"/>
</dbReference>
<dbReference type="Gene3D" id="3.40.50.11540">
    <property type="entry name" value="NADH-ubiquinone oxidoreductase 51kDa subunit"/>
    <property type="match status" value="1"/>
</dbReference>
<dbReference type="GO" id="GO:0008137">
    <property type="term" value="F:NADH dehydrogenase (ubiquinone) activity"/>
    <property type="evidence" value="ECO:0007669"/>
    <property type="project" value="InterPro"/>
</dbReference>
<dbReference type="SMART" id="SM00928">
    <property type="entry name" value="NADH_4Fe-4S"/>
    <property type="match status" value="1"/>
</dbReference>
<dbReference type="InterPro" id="IPR054765">
    <property type="entry name" value="SLBB_dom"/>
</dbReference>
<dbReference type="InterPro" id="IPR001949">
    <property type="entry name" value="NADH-UbQ_OxRdtase_51kDa_CS"/>
</dbReference>
<protein>
    <submittedName>
        <fullName evidence="7">NADH-quinone oxidoreductase subunit F</fullName>
    </submittedName>
</protein>
<dbReference type="Pfam" id="PF01512">
    <property type="entry name" value="Complex1_51K"/>
    <property type="match status" value="1"/>
</dbReference>
<evidence type="ECO:0000313" key="7">
    <source>
        <dbReference type="EMBL" id="BEQ15958.1"/>
    </source>
</evidence>
<evidence type="ECO:0000259" key="6">
    <source>
        <dbReference type="SMART" id="SM00928"/>
    </source>
</evidence>
<reference evidence="8" key="1">
    <citation type="journal article" date="2023" name="Arch. Microbiol.">
        <title>Desulfoferula mesophilus gen. nov. sp. nov., a mesophilic sulfate-reducing bacterium isolated from a brackish lake sediment.</title>
        <authorList>
            <person name="Watanabe T."/>
            <person name="Yabe T."/>
            <person name="Tsuji J.M."/>
            <person name="Fukui M."/>
        </authorList>
    </citation>
    <scope>NUCLEOTIDE SEQUENCE [LARGE SCALE GENOMIC DNA]</scope>
    <source>
        <strain evidence="8">12FAK</strain>
    </source>
</reference>
<dbReference type="EMBL" id="AP028679">
    <property type="protein sequence ID" value="BEQ15958.1"/>
    <property type="molecule type" value="Genomic_DNA"/>
</dbReference>
<dbReference type="KEGG" id="dmp:FAK_30240"/>
<name>A0AAU9F198_9BACT</name>
<proteinExistence type="inferred from homology"/>
<dbReference type="InterPro" id="IPR011538">
    <property type="entry name" value="Nuo51_FMN-bd"/>
</dbReference>
<dbReference type="PANTHER" id="PTHR43578">
    <property type="entry name" value="NADH-QUINONE OXIDOREDUCTASE SUBUNIT F"/>
    <property type="match status" value="1"/>
</dbReference>
<evidence type="ECO:0000313" key="8">
    <source>
        <dbReference type="Proteomes" id="UP001366166"/>
    </source>
</evidence>
<dbReference type="Gene3D" id="1.20.1440.230">
    <property type="entry name" value="NADH-ubiquinone oxidoreductase 51kDa subunit, iron-sulphur binding domain"/>
    <property type="match status" value="1"/>
</dbReference>
<dbReference type="Proteomes" id="UP001366166">
    <property type="component" value="Chromosome"/>
</dbReference>
<dbReference type="RefSeq" id="WP_338601130.1">
    <property type="nucleotide sequence ID" value="NZ_AP028679.1"/>
</dbReference>
<evidence type="ECO:0000256" key="4">
    <source>
        <dbReference type="ARBA" id="ARBA00023004"/>
    </source>
</evidence>
<dbReference type="Gene3D" id="3.10.20.600">
    <property type="match status" value="1"/>
</dbReference>
<dbReference type="SUPFAM" id="SSF142984">
    <property type="entry name" value="Nqo1 middle domain-like"/>
    <property type="match status" value="1"/>
</dbReference>
<dbReference type="AlphaFoldDB" id="A0AAU9F198"/>
<dbReference type="GO" id="GO:0046872">
    <property type="term" value="F:metal ion binding"/>
    <property type="evidence" value="ECO:0007669"/>
    <property type="project" value="UniProtKB-KW"/>
</dbReference>
<dbReference type="SUPFAM" id="SSF140490">
    <property type="entry name" value="Nqo1C-terminal domain-like"/>
    <property type="match status" value="1"/>
</dbReference>
<dbReference type="GO" id="GO:0010181">
    <property type="term" value="F:FMN binding"/>
    <property type="evidence" value="ECO:0007669"/>
    <property type="project" value="InterPro"/>
</dbReference>
<dbReference type="Pfam" id="PF10589">
    <property type="entry name" value="NADH_4Fe-4S"/>
    <property type="match status" value="1"/>
</dbReference>
<dbReference type="PANTHER" id="PTHR43578:SF3">
    <property type="entry name" value="NADH-QUINONE OXIDOREDUCTASE SUBUNIT F"/>
    <property type="match status" value="1"/>
</dbReference>
<dbReference type="InterPro" id="IPR019575">
    <property type="entry name" value="Nuop51_4Fe4S-bd"/>
</dbReference>
<sequence length="422" mass="46162">MSEQVLLQNRRPDRPATLEEYRASGGYEALAKVLGKAKPRDLTKMVLDSGLKGRGGAGFPTGRKWSFLREDAPHPRYVIPNTDEMEPGTFKDRILVGADPHQIIEGTILAGYANQAQRAVIFIRPSYELEAEILEGEFAKLREANLLGTDILGSGFDFDITLHRSAGRYICGEASAQVKAIQGERPRPDKESHMTDSGLWGRPTIVNNVETLACLPHILRHGAEWFKGLALTPGGDGTKLFGVSGMVNKPDCYETPMGTPLREIIFEHAGGMKGGREFKACLTGGASTKLLPAQHLDVAMDFESLAKIGHRLGTGAIIVFDQGACLVSACLNLLTFFARESCGWCTPCREGLPYMRHLLLRIELGDADEGCVKRLREMAHYIDHSYCAFAPGAAAPVLGLLEYFEDEVLEHISQGCCPYKGV</sequence>
<feature type="domain" description="NADH-ubiquinone oxidoreductase 51kDa subunit iron-sulphur binding" evidence="6">
    <location>
        <begin position="327"/>
        <end position="372"/>
    </location>
</feature>